<dbReference type="SMART" id="SM00345">
    <property type="entry name" value="HTH_GNTR"/>
    <property type="match status" value="1"/>
</dbReference>
<dbReference type="PANTHER" id="PTHR43537">
    <property type="entry name" value="TRANSCRIPTIONAL REGULATOR, GNTR FAMILY"/>
    <property type="match status" value="1"/>
</dbReference>
<gene>
    <name evidence="5" type="ORF">E1202_27815</name>
</gene>
<dbReference type="SUPFAM" id="SSF48008">
    <property type="entry name" value="GntR ligand-binding domain-like"/>
    <property type="match status" value="1"/>
</dbReference>
<keyword evidence="3" id="KW-0804">Transcription</keyword>
<dbReference type="PANTHER" id="PTHR43537:SF44">
    <property type="entry name" value="GNTR FAMILY REGULATORY PROTEIN"/>
    <property type="match status" value="1"/>
</dbReference>
<dbReference type="Gene3D" id="1.20.120.530">
    <property type="entry name" value="GntR ligand-binding domain-like"/>
    <property type="match status" value="1"/>
</dbReference>
<evidence type="ECO:0000259" key="4">
    <source>
        <dbReference type="PROSITE" id="PS50949"/>
    </source>
</evidence>
<evidence type="ECO:0000313" key="5">
    <source>
        <dbReference type="EMBL" id="TDD82151.1"/>
    </source>
</evidence>
<keyword evidence="6" id="KW-1185">Reference proteome</keyword>
<proteinExistence type="predicted"/>
<organism evidence="5 6">
    <name type="scientific">Saccharopolyspora karakumensis</name>
    <dbReference type="NCBI Taxonomy" id="2530386"/>
    <lineage>
        <taxon>Bacteria</taxon>
        <taxon>Bacillati</taxon>
        <taxon>Actinomycetota</taxon>
        <taxon>Actinomycetes</taxon>
        <taxon>Pseudonocardiales</taxon>
        <taxon>Pseudonocardiaceae</taxon>
        <taxon>Saccharopolyspora</taxon>
    </lineage>
</organism>
<reference evidence="5 6" key="1">
    <citation type="submission" date="2019-03" db="EMBL/GenBank/DDBJ databases">
        <title>Draft genome sequences of novel Actinobacteria.</title>
        <authorList>
            <person name="Sahin N."/>
            <person name="Ay H."/>
            <person name="Saygin H."/>
        </authorList>
    </citation>
    <scope>NUCLEOTIDE SEQUENCE [LARGE SCALE GENOMIC DNA]</scope>
    <source>
        <strain evidence="5 6">5K548</strain>
    </source>
</reference>
<dbReference type="Pfam" id="PF07729">
    <property type="entry name" value="FCD"/>
    <property type="match status" value="1"/>
</dbReference>
<dbReference type="SMART" id="SM00895">
    <property type="entry name" value="FCD"/>
    <property type="match status" value="1"/>
</dbReference>
<feature type="domain" description="HTH gntR-type" evidence="4">
    <location>
        <begin position="19"/>
        <end position="89"/>
    </location>
</feature>
<dbReference type="PRINTS" id="PR00035">
    <property type="entry name" value="HTHGNTR"/>
</dbReference>
<comment type="caution">
    <text evidence="5">The sequence shown here is derived from an EMBL/GenBank/DDBJ whole genome shotgun (WGS) entry which is preliminary data.</text>
</comment>
<dbReference type="GO" id="GO:0003677">
    <property type="term" value="F:DNA binding"/>
    <property type="evidence" value="ECO:0007669"/>
    <property type="project" value="UniProtKB-KW"/>
</dbReference>
<dbReference type="InterPro" id="IPR036388">
    <property type="entry name" value="WH-like_DNA-bd_sf"/>
</dbReference>
<evidence type="ECO:0000256" key="1">
    <source>
        <dbReference type="ARBA" id="ARBA00023015"/>
    </source>
</evidence>
<sequence length="251" mass="28252">MLRTIMSESVSVAWERRGEKVSSIIAREIVRDIAQRKLSPGDMLESESVMLQRFQVARASLREALRVLEVHGLIRMKPGPGGGPVVSEVDSREFGRMATLFFQVQGIEFSELVEARLIIEPLVARLAAERHDPADGEELREIVERGFAAKTDEDWLTASNDFHAKVLSMSGNGLLSLFARALKDLFTERASGVYVARRRDPVRRVHADVADAIISGEPEVAEQLMREHMSEYAKTVAKREPQLMNEVVDWR</sequence>
<dbReference type="InterPro" id="IPR008920">
    <property type="entry name" value="TF_FadR/GntR_C"/>
</dbReference>
<dbReference type="SUPFAM" id="SSF46785">
    <property type="entry name" value="Winged helix' DNA-binding domain"/>
    <property type="match status" value="1"/>
</dbReference>
<dbReference type="InterPro" id="IPR000524">
    <property type="entry name" value="Tscrpt_reg_HTH_GntR"/>
</dbReference>
<keyword evidence="1" id="KW-0805">Transcription regulation</keyword>
<keyword evidence="2" id="KW-0238">DNA-binding</keyword>
<dbReference type="Pfam" id="PF00392">
    <property type="entry name" value="GntR"/>
    <property type="match status" value="1"/>
</dbReference>
<name>A0A4R5B863_9PSEU</name>
<dbReference type="InterPro" id="IPR036390">
    <property type="entry name" value="WH_DNA-bd_sf"/>
</dbReference>
<accession>A0A4R5B863</accession>
<dbReference type="EMBL" id="SMLA01000068">
    <property type="protein sequence ID" value="TDD82151.1"/>
    <property type="molecule type" value="Genomic_DNA"/>
</dbReference>
<dbReference type="PROSITE" id="PS50949">
    <property type="entry name" value="HTH_GNTR"/>
    <property type="match status" value="1"/>
</dbReference>
<evidence type="ECO:0000256" key="2">
    <source>
        <dbReference type="ARBA" id="ARBA00023125"/>
    </source>
</evidence>
<dbReference type="AlphaFoldDB" id="A0A4R5B863"/>
<dbReference type="Gene3D" id="1.10.10.10">
    <property type="entry name" value="Winged helix-like DNA-binding domain superfamily/Winged helix DNA-binding domain"/>
    <property type="match status" value="1"/>
</dbReference>
<evidence type="ECO:0000313" key="6">
    <source>
        <dbReference type="Proteomes" id="UP000294723"/>
    </source>
</evidence>
<protein>
    <submittedName>
        <fullName evidence="5">FadR family transcriptional regulator</fullName>
    </submittedName>
</protein>
<evidence type="ECO:0000256" key="3">
    <source>
        <dbReference type="ARBA" id="ARBA00023163"/>
    </source>
</evidence>
<dbReference type="GO" id="GO:0003700">
    <property type="term" value="F:DNA-binding transcription factor activity"/>
    <property type="evidence" value="ECO:0007669"/>
    <property type="project" value="InterPro"/>
</dbReference>
<dbReference type="InterPro" id="IPR011711">
    <property type="entry name" value="GntR_C"/>
</dbReference>
<dbReference type="Proteomes" id="UP000294723">
    <property type="component" value="Unassembled WGS sequence"/>
</dbReference>